<dbReference type="PRINTS" id="PR00455">
    <property type="entry name" value="HTHTETR"/>
</dbReference>
<dbReference type="OrthoDB" id="3626425at2"/>
<dbReference type="AlphaFoldDB" id="A0A2N3WF84"/>
<evidence type="ECO:0000313" key="4">
    <source>
        <dbReference type="EMBL" id="PKV92532.1"/>
    </source>
</evidence>
<comment type="caution">
    <text evidence="4">The sequence shown here is derived from an EMBL/GenBank/DDBJ whole genome shotgun (WGS) entry which is preliminary data.</text>
</comment>
<dbReference type="PANTHER" id="PTHR30055:SF148">
    <property type="entry name" value="TETR-FAMILY TRANSCRIPTIONAL REGULATOR"/>
    <property type="match status" value="1"/>
</dbReference>
<dbReference type="PROSITE" id="PS50977">
    <property type="entry name" value="HTH_TETR_2"/>
    <property type="match status" value="1"/>
</dbReference>
<dbReference type="GO" id="GO:0000976">
    <property type="term" value="F:transcription cis-regulatory region binding"/>
    <property type="evidence" value="ECO:0007669"/>
    <property type="project" value="TreeGrafter"/>
</dbReference>
<keyword evidence="1 2" id="KW-0238">DNA-binding</keyword>
<reference evidence="4 5" key="1">
    <citation type="submission" date="2017-12" db="EMBL/GenBank/DDBJ databases">
        <title>Sequencing the genomes of 1000 Actinobacteria strains.</title>
        <authorList>
            <person name="Klenk H.-P."/>
        </authorList>
    </citation>
    <scope>NUCLEOTIDE SEQUENCE [LARGE SCALE GENOMIC DNA]</scope>
    <source>
        <strain evidence="4 5">DSM 45165</strain>
    </source>
</reference>
<name>A0A2N3WF84_9PSEU</name>
<dbReference type="SUPFAM" id="SSF48498">
    <property type="entry name" value="Tetracyclin repressor-like, C-terminal domain"/>
    <property type="match status" value="1"/>
</dbReference>
<evidence type="ECO:0000259" key="3">
    <source>
        <dbReference type="PROSITE" id="PS50977"/>
    </source>
</evidence>
<dbReference type="InterPro" id="IPR009057">
    <property type="entry name" value="Homeodomain-like_sf"/>
</dbReference>
<dbReference type="SUPFAM" id="SSF46689">
    <property type="entry name" value="Homeodomain-like"/>
    <property type="match status" value="1"/>
</dbReference>
<gene>
    <name evidence="4" type="ORF">ATK30_3342</name>
</gene>
<proteinExistence type="predicted"/>
<dbReference type="RefSeq" id="WP_101436342.1">
    <property type="nucleotide sequence ID" value="NZ_PJMY01000003.1"/>
</dbReference>
<sequence>MPTPTTRSPRTPREDPRPAQSRALLIDAATRLLAEGGIDAVTIDAVTRTAGVARATLYRHFGTGTELVAAAFEKLLPPVPPAPARGPLRRRLLTLLVNQAQLIDHAPLQLTVLSWVGMSTLPAQPDDLPGIDQPDTARPWMRTLRRRIVELYRRPFDTILTGDDARKVLGADIDTTAALAQLVGPVVFNRLVTGLPNDETFCARVVDDFLAANTPRT</sequence>
<dbReference type="Proteomes" id="UP000233750">
    <property type="component" value="Unassembled WGS sequence"/>
</dbReference>
<evidence type="ECO:0000313" key="5">
    <source>
        <dbReference type="Proteomes" id="UP000233750"/>
    </source>
</evidence>
<dbReference type="InterPro" id="IPR001647">
    <property type="entry name" value="HTH_TetR"/>
</dbReference>
<dbReference type="PANTHER" id="PTHR30055">
    <property type="entry name" value="HTH-TYPE TRANSCRIPTIONAL REGULATOR RUTR"/>
    <property type="match status" value="1"/>
</dbReference>
<evidence type="ECO:0000256" key="1">
    <source>
        <dbReference type="ARBA" id="ARBA00023125"/>
    </source>
</evidence>
<dbReference type="Pfam" id="PF00440">
    <property type="entry name" value="TetR_N"/>
    <property type="match status" value="1"/>
</dbReference>
<dbReference type="InterPro" id="IPR050109">
    <property type="entry name" value="HTH-type_TetR-like_transc_reg"/>
</dbReference>
<keyword evidence="5" id="KW-1185">Reference proteome</keyword>
<feature type="DNA-binding region" description="H-T-H motif" evidence="2">
    <location>
        <begin position="42"/>
        <end position="61"/>
    </location>
</feature>
<evidence type="ECO:0000256" key="2">
    <source>
        <dbReference type="PROSITE-ProRule" id="PRU00335"/>
    </source>
</evidence>
<dbReference type="EMBL" id="PJMY01000003">
    <property type="protein sequence ID" value="PKV92532.1"/>
    <property type="molecule type" value="Genomic_DNA"/>
</dbReference>
<dbReference type="Gene3D" id="1.10.357.10">
    <property type="entry name" value="Tetracycline Repressor, domain 2"/>
    <property type="match status" value="1"/>
</dbReference>
<organism evidence="4 5">
    <name type="scientific">Amycolatopsis echigonensis</name>
    <dbReference type="NCBI Taxonomy" id="2576905"/>
    <lineage>
        <taxon>Bacteria</taxon>
        <taxon>Bacillati</taxon>
        <taxon>Actinomycetota</taxon>
        <taxon>Actinomycetes</taxon>
        <taxon>Pseudonocardiales</taxon>
        <taxon>Pseudonocardiaceae</taxon>
        <taxon>Amycolatopsis</taxon>
    </lineage>
</organism>
<feature type="domain" description="HTH tetR-type" evidence="3">
    <location>
        <begin position="19"/>
        <end position="79"/>
    </location>
</feature>
<dbReference type="InterPro" id="IPR036271">
    <property type="entry name" value="Tet_transcr_reg_TetR-rel_C_sf"/>
</dbReference>
<dbReference type="Gene3D" id="1.10.10.60">
    <property type="entry name" value="Homeodomain-like"/>
    <property type="match status" value="1"/>
</dbReference>
<protein>
    <submittedName>
        <fullName evidence="4">TetR family transcriptional regulator</fullName>
    </submittedName>
</protein>
<dbReference type="GO" id="GO:0003700">
    <property type="term" value="F:DNA-binding transcription factor activity"/>
    <property type="evidence" value="ECO:0007669"/>
    <property type="project" value="TreeGrafter"/>
</dbReference>
<accession>A0A2N3WF84</accession>